<organism evidence="1 2">
    <name type="scientific">Caerostris extrusa</name>
    <name type="common">Bark spider</name>
    <name type="synonym">Caerostris bankana</name>
    <dbReference type="NCBI Taxonomy" id="172846"/>
    <lineage>
        <taxon>Eukaryota</taxon>
        <taxon>Metazoa</taxon>
        <taxon>Ecdysozoa</taxon>
        <taxon>Arthropoda</taxon>
        <taxon>Chelicerata</taxon>
        <taxon>Arachnida</taxon>
        <taxon>Araneae</taxon>
        <taxon>Araneomorphae</taxon>
        <taxon>Entelegynae</taxon>
        <taxon>Araneoidea</taxon>
        <taxon>Araneidae</taxon>
        <taxon>Caerostris</taxon>
    </lineage>
</organism>
<name>A0AAV4V353_CAEEX</name>
<evidence type="ECO:0000313" key="1">
    <source>
        <dbReference type="EMBL" id="GIY64005.1"/>
    </source>
</evidence>
<comment type="caution">
    <text evidence="1">The sequence shown here is derived from an EMBL/GenBank/DDBJ whole genome shotgun (WGS) entry which is preliminary data.</text>
</comment>
<sequence length="91" mass="10390">MDRSKTKFFLRDPTETHTKERLNTGFPQAFSNSLFPFRIGEIGGEMQNVCTSLQFACPECIIRESIVCDDNLPHSLGPDHLILVLSRAFRF</sequence>
<keyword evidence="2" id="KW-1185">Reference proteome</keyword>
<dbReference type="Proteomes" id="UP001054945">
    <property type="component" value="Unassembled WGS sequence"/>
</dbReference>
<proteinExistence type="predicted"/>
<evidence type="ECO:0000313" key="2">
    <source>
        <dbReference type="Proteomes" id="UP001054945"/>
    </source>
</evidence>
<dbReference type="AlphaFoldDB" id="A0AAV4V353"/>
<accession>A0AAV4V353</accession>
<dbReference type="EMBL" id="BPLR01013815">
    <property type="protein sequence ID" value="GIY64005.1"/>
    <property type="molecule type" value="Genomic_DNA"/>
</dbReference>
<gene>
    <name evidence="1" type="ORF">CEXT_580801</name>
</gene>
<reference evidence="1 2" key="1">
    <citation type="submission" date="2021-06" db="EMBL/GenBank/DDBJ databases">
        <title>Caerostris extrusa draft genome.</title>
        <authorList>
            <person name="Kono N."/>
            <person name="Arakawa K."/>
        </authorList>
    </citation>
    <scope>NUCLEOTIDE SEQUENCE [LARGE SCALE GENOMIC DNA]</scope>
</reference>
<protein>
    <submittedName>
        <fullName evidence="1">Uncharacterized protein</fullName>
    </submittedName>
</protein>